<evidence type="ECO:0000259" key="4">
    <source>
        <dbReference type="Pfam" id="PF13193"/>
    </source>
</evidence>
<evidence type="ECO:0000313" key="6">
    <source>
        <dbReference type="Proteomes" id="UP000657385"/>
    </source>
</evidence>
<feature type="domain" description="AMP-dependent synthetase/ligase" evidence="3">
    <location>
        <begin position="9"/>
        <end position="377"/>
    </location>
</feature>
<keyword evidence="6" id="KW-1185">Reference proteome</keyword>
<evidence type="ECO:0000256" key="1">
    <source>
        <dbReference type="ARBA" id="ARBA00006432"/>
    </source>
</evidence>
<comment type="caution">
    <text evidence="5">The sequence shown here is derived from an EMBL/GenBank/DDBJ whole genome shotgun (WGS) entry which is preliminary data.</text>
</comment>
<dbReference type="CDD" id="cd17631">
    <property type="entry name" value="FACL_FadD13-like"/>
    <property type="match status" value="1"/>
</dbReference>
<dbReference type="InterPro" id="IPR045851">
    <property type="entry name" value="AMP-bd_C_sf"/>
</dbReference>
<organism evidence="5 6">
    <name type="scientific">Streptacidiphilus fuscans</name>
    <dbReference type="NCBI Taxonomy" id="2789292"/>
    <lineage>
        <taxon>Bacteria</taxon>
        <taxon>Bacillati</taxon>
        <taxon>Actinomycetota</taxon>
        <taxon>Actinomycetes</taxon>
        <taxon>Kitasatosporales</taxon>
        <taxon>Streptomycetaceae</taxon>
        <taxon>Streptacidiphilus</taxon>
    </lineage>
</organism>
<proteinExistence type="inferred from homology"/>
<dbReference type="InterPro" id="IPR042099">
    <property type="entry name" value="ANL_N_sf"/>
</dbReference>
<dbReference type="Pfam" id="PF13193">
    <property type="entry name" value="AMP-binding_C"/>
    <property type="match status" value="1"/>
</dbReference>
<dbReference type="EMBL" id="JADPRT010000014">
    <property type="protein sequence ID" value="MBF9072015.1"/>
    <property type="molecule type" value="Genomic_DNA"/>
</dbReference>
<evidence type="ECO:0000256" key="2">
    <source>
        <dbReference type="ARBA" id="ARBA00022598"/>
    </source>
</evidence>
<dbReference type="InterPro" id="IPR000873">
    <property type="entry name" value="AMP-dep_synth/lig_dom"/>
</dbReference>
<comment type="similarity">
    <text evidence="1">Belongs to the ATP-dependent AMP-binding enzyme family.</text>
</comment>
<dbReference type="PANTHER" id="PTHR43767:SF1">
    <property type="entry name" value="NONRIBOSOMAL PEPTIDE SYNTHASE PES1 (EUROFUNG)-RELATED"/>
    <property type="match status" value="1"/>
</dbReference>
<reference evidence="5" key="1">
    <citation type="submission" date="2020-11" db="EMBL/GenBank/DDBJ databases">
        <title>Isolation and identification of active actinomycetes.</title>
        <authorList>
            <person name="Yu B."/>
        </authorList>
    </citation>
    <scope>NUCLEOTIDE SEQUENCE</scope>
    <source>
        <strain evidence="5">NEAU-YB345</strain>
    </source>
</reference>
<keyword evidence="2 5" id="KW-0436">Ligase</keyword>
<dbReference type="RefSeq" id="WP_196197184.1">
    <property type="nucleotide sequence ID" value="NZ_JADPRT010000014.1"/>
</dbReference>
<dbReference type="SUPFAM" id="SSF56801">
    <property type="entry name" value="Acetyl-CoA synthetase-like"/>
    <property type="match status" value="1"/>
</dbReference>
<dbReference type="InterPro" id="IPR025110">
    <property type="entry name" value="AMP-bd_C"/>
</dbReference>
<gene>
    <name evidence="5" type="ORF">I2501_28720</name>
</gene>
<dbReference type="GO" id="GO:0016878">
    <property type="term" value="F:acid-thiol ligase activity"/>
    <property type="evidence" value="ECO:0007669"/>
    <property type="project" value="UniProtKB-ARBA"/>
</dbReference>
<accession>A0A931BEK2</accession>
<dbReference type="PROSITE" id="PS00455">
    <property type="entry name" value="AMP_BINDING"/>
    <property type="match status" value="1"/>
</dbReference>
<dbReference type="InterPro" id="IPR020845">
    <property type="entry name" value="AMP-binding_CS"/>
</dbReference>
<dbReference type="Gene3D" id="3.30.300.30">
    <property type="match status" value="1"/>
</dbReference>
<dbReference type="InterPro" id="IPR050237">
    <property type="entry name" value="ATP-dep_AMP-bd_enzyme"/>
</dbReference>
<dbReference type="NCBIfam" id="NF004837">
    <property type="entry name" value="PRK06187.1"/>
    <property type="match status" value="1"/>
</dbReference>
<sequence length="525" mass="56083">MYLTQALHRELQVAPERTMTVCGGRARTAREVVDRVARLAAALRGLGVEPGDRVAVLARNSDRYHEIFFGAWWTAVAVNPVNTRWSVEEIAYGLNDSGSLVLFVDDDFAGLVPALRERCPGLRTVVHCGDDAGASSCEDCEDYEDYEALIAAAEPVADLRAGGETLAALLYTGGTTGAPKGVMVSHRSLVTSTLGTQVTRAAAVPGGSQLVCAPMFHIAALLGWLTQVMVGGTAVFLPAFTPDGVWEAVERHGVTSVGLVPTMLQMLVDHPGAATADLGGLRHIGYGASSVSESLLRRAMELFPQASFTQGYGMTETAMITVLGADEHRAGGRLLRSAGRAAAHCEVRVAGPDGEELPRGQVGELLCRGDHLMLGYWNRPDETALALRDGWMHTGDAAYMDEDGYVFITDRLKDMIISGGENVYSAEVENALAQHPAVASVAVIGLPDPLWGERVHAVVVLRPDAAATEDELRRHVRSLIASYKVPRSVEFAAALPVSGAGKILKRELRDRRLRAAEATEAAEQG</sequence>
<dbReference type="PANTHER" id="PTHR43767">
    <property type="entry name" value="LONG-CHAIN-FATTY-ACID--COA LIGASE"/>
    <property type="match status" value="1"/>
</dbReference>
<evidence type="ECO:0000259" key="3">
    <source>
        <dbReference type="Pfam" id="PF00501"/>
    </source>
</evidence>
<dbReference type="AlphaFoldDB" id="A0A931BEK2"/>
<dbReference type="Proteomes" id="UP000657385">
    <property type="component" value="Unassembled WGS sequence"/>
</dbReference>
<dbReference type="Gene3D" id="3.40.50.12780">
    <property type="entry name" value="N-terminal domain of ligase-like"/>
    <property type="match status" value="1"/>
</dbReference>
<evidence type="ECO:0000313" key="5">
    <source>
        <dbReference type="EMBL" id="MBF9072015.1"/>
    </source>
</evidence>
<name>A0A931BEK2_9ACTN</name>
<dbReference type="FunFam" id="3.30.300.30:FF:000008">
    <property type="entry name" value="2,3-dihydroxybenzoate-AMP ligase"/>
    <property type="match status" value="1"/>
</dbReference>
<feature type="domain" description="AMP-binding enzyme C-terminal" evidence="4">
    <location>
        <begin position="427"/>
        <end position="502"/>
    </location>
</feature>
<dbReference type="Pfam" id="PF00501">
    <property type="entry name" value="AMP-binding"/>
    <property type="match status" value="1"/>
</dbReference>
<protein>
    <submittedName>
        <fullName evidence="5">Long-chain-fatty-acid--CoA ligase</fullName>
    </submittedName>
</protein>